<evidence type="ECO:0000259" key="2">
    <source>
        <dbReference type="Pfam" id="PF07670"/>
    </source>
</evidence>
<dbReference type="EMBL" id="JAJEPU010000023">
    <property type="protein sequence ID" value="MCC2164994.1"/>
    <property type="molecule type" value="Genomic_DNA"/>
</dbReference>
<dbReference type="RefSeq" id="WP_308451441.1">
    <property type="nucleotide sequence ID" value="NZ_JAJEPU010000023.1"/>
</dbReference>
<keyword evidence="1" id="KW-0472">Membrane</keyword>
<dbReference type="Proteomes" id="UP001198962">
    <property type="component" value="Unassembled WGS sequence"/>
</dbReference>
<feature type="transmembrane region" description="Helical" evidence="1">
    <location>
        <begin position="126"/>
        <end position="151"/>
    </location>
</feature>
<evidence type="ECO:0000256" key="1">
    <source>
        <dbReference type="SAM" id="Phobius"/>
    </source>
</evidence>
<evidence type="ECO:0000313" key="3">
    <source>
        <dbReference type="EMBL" id="MCC2164994.1"/>
    </source>
</evidence>
<feature type="transmembrane region" description="Helical" evidence="1">
    <location>
        <begin position="163"/>
        <end position="182"/>
    </location>
</feature>
<name>A0AAE3AS69_9FIRM</name>
<organism evidence="3 4">
    <name type="scientific">Brotaphodocola catenula</name>
    <dbReference type="NCBI Taxonomy" id="2885361"/>
    <lineage>
        <taxon>Bacteria</taxon>
        <taxon>Bacillati</taxon>
        <taxon>Bacillota</taxon>
        <taxon>Clostridia</taxon>
        <taxon>Lachnospirales</taxon>
        <taxon>Lachnospiraceae</taxon>
        <taxon>Brotaphodocola</taxon>
    </lineage>
</organism>
<feature type="domain" description="Nucleoside transporter/FeoB GTPase Gate" evidence="2">
    <location>
        <begin position="42"/>
        <end position="148"/>
    </location>
</feature>
<gene>
    <name evidence="3" type="ORF">LKD32_08890</name>
</gene>
<accession>A0AAE3AS69</accession>
<dbReference type="AlphaFoldDB" id="A0AAE3AS69"/>
<feature type="transmembrane region" description="Helical" evidence="1">
    <location>
        <begin position="92"/>
        <end position="114"/>
    </location>
</feature>
<sequence>MLNYLWSFMILAGLLFGAVCGNLGEVTQGLIESAQDAVALGITMLGMMTFWCGIMEIGKQAGLLEWFTQKMNPLLNFLFPDLKPDHPARAPIAVNIVANVLGLGMASTPAGLLAMQELDEKRDGRATNAMCTFLVLNISSLQLIPVSMIAYRSQYASPDPGAVIGPALLATSCSTLTAVIFCKIMQKISGR</sequence>
<reference evidence="3" key="1">
    <citation type="submission" date="2021-10" db="EMBL/GenBank/DDBJ databases">
        <title>Anaerobic single-cell dispensing facilitates the cultivation of human gut bacteria.</title>
        <authorList>
            <person name="Afrizal A."/>
        </authorList>
    </citation>
    <scope>NUCLEOTIDE SEQUENCE</scope>
    <source>
        <strain evidence="3">CLA-AA-H274</strain>
    </source>
</reference>
<keyword evidence="4" id="KW-1185">Reference proteome</keyword>
<feature type="transmembrane region" description="Helical" evidence="1">
    <location>
        <begin position="6"/>
        <end position="25"/>
    </location>
</feature>
<keyword evidence="1" id="KW-0812">Transmembrane</keyword>
<keyword evidence="1" id="KW-1133">Transmembrane helix</keyword>
<protein>
    <submittedName>
        <fullName evidence="3">Nucleoside recognition protein</fullName>
    </submittedName>
</protein>
<dbReference type="Pfam" id="PF07670">
    <property type="entry name" value="Gate"/>
    <property type="match status" value="1"/>
</dbReference>
<evidence type="ECO:0000313" key="4">
    <source>
        <dbReference type="Proteomes" id="UP001198962"/>
    </source>
</evidence>
<comment type="caution">
    <text evidence="3">The sequence shown here is derived from an EMBL/GenBank/DDBJ whole genome shotgun (WGS) entry which is preliminary data.</text>
</comment>
<feature type="transmembrane region" description="Helical" evidence="1">
    <location>
        <begin position="37"/>
        <end position="57"/>
    </location>
</feature>
<proteinExistence type="predicted"/>
<dbReference type="InterPro" id="IPR011642">
    <property type="entry name" value="Gate_dom"/>
</dbReference>